<protein>
    <submittedName>
        <fullName evidence="1">Uncharacterized protein</fullName>
    </submittedName>
</protein>
<comment type="caution">
    <text evidence="1">The sequence shown here is derived from an EMBL/GenBank/DDBJ whole genome shotgun (WGS) entry which is preliminary data.</text>
</comment>
<dbReference type="EMBL" id="JANAKD010001589">
    <property type="protein sequence ID" value="KAJ3478005.1"/>
    <property type="molecule type" value="Genomic_DNA"/>
</dbReference>
<gene>
    <name evidence="1" type="ORF">NLG97_g8691</name>
</gene>
<organism evidence="1 2">
    <name type="scientific">Lecanicillium saksenae</name>
    <dbReference type="NCBI Taxonomy" id="468837"/>
    <lineage>
        <taxon>Eukaryota</taxon>
        <taxon>Fungi</taxon>
        <taxon>Dikarya</taxon>
        <taxon>Ascomycota</taxon>
        <taxon>Pezizomycotina</taxon>
        <taxon>Sordariomycetes</taxon>
        <taxon>Hypocreomycetidae</taxon>
        <taxon>Hypocreales</taxon>
        <taxon>Cordycipitaceae</taxon>
        <taxon>Lecanicillium</taxon>
    </lineage>
</organism>
<sequence>MGALCGAVASADLRCRALAGQPRRREHGRLPPAARRQSPHGLVGQCDLGTHLIDQAYVLFGMPQSVHGRLLSQRAGKPDFVNPDAVAAELTYPDGKLVHVRISQLSAEVDQLRFWVRGDKGSFHKIGLDPQEDQLKAGDKPTIEGFGKDKPESMRLTVVDADGKSSIAPVPDLKPETYITFYHAFGKAVETGKEEDVPVKATEARDVLRIIEAVLESAKSGKDVTF</sequence>
<keyword evidence="2" id="KW-1185">Reference proteome</keyword>
<reference evidence="1" key="1">
    <citation type="submission" date="2022-07" db="EMBL/GenBank/DDBJ databases">
        <title>Genome Sequence of Lecanicillium saksenae.</title>
        <authorList>
            <person name="Buettner E."/>
        </authorList>
    </citation>
    <scope>NUCLEOTIDE SEQUENCE</scope>
    <source>
        <strain evidence="1">VT-O1</strain>
    </source>
</reference>
<evidence type="ECO:0000313" key="2">
    <source>
        <dbReference type="Proteomes" id="UP001148737"/>
    </source>
</evidence>
<proteinExistence type="predicted"/>
<accession>A0ACC1QKJ9</accession>
<dbReference type="Proteomes" id="UP001148737">
    <property type="component" value="Unassembled WGS sequence"/>
</dbReference>
<name>A0ACC1QKJ9_9HYPO</name>
<evidence type="ECO:0000313" key="1">
    <source>
        <dbReference type="EMBL" id="KAJ3478005.1"/>
    </source>
</evidence>